<dbReference type="Proteomes" id="UP001495910">
    <property type="component" value="Unassembled WGS sequence"/>
</dbReference>
<evidence type="ECO:0000313" key="3">
    <source>
        <dbReference type="Proteomes" id="UP001495910"/>
    </source>
</evidence>
<organism evidence="2 3">
    <name type="scientific">Collimonas rhizosphaerae</name>
    <dbReference type="NCBI Taxonomy" id="3126357"/>
    <lineage>
        <taxon>Bacteria</taxon>
        <taxon>Pseudomonadati</taxon>
        <taxon>Pseudomonadota</taxon>
        <taxon>Betaproteobacteria</taxon>
        <taxon>Burkholderiales</taxon>
        <taxon>Oxalobacteraceae</taxon>
        <taxon>Collimonas</taxon>
    </lineage>
</organism>
<evidence type="ECO:0000313" key="2">
    <source>
        <dbReference type="EMBL" id="MEM4988011.1"/>
    </source>
</evidence>
<evidence type="ECO:0000256" key="1">
    <source>
        <dbReference type="SAM" id="MobiDB-lite"/>
    </source>
</evidence>
<accession>A0ABU9PVJ4</accession>
<protein>
    <recommendedName>
        <fullName evidence="4">Integrase</fullName>
    </recommendedName>
</protein>
<proteinExistence type="predicted"/>
<comment type="caution">
    <text evidence="2">The sequence shown here is derived from an EMBL/GenBank/DDBJ whole genome shotgun (WGS) entry which is preliminary data.</text>
</comment>
<feature type="region of interest" description="Disordered" evidence="1">
    <location>
        <begin position="58"/>
        <end position="78"/>
    </location>
</feature>
<sequence>MNRKNSIKIDETTERLREFVEKERLYLEQAASDIVWKNDSWNTKNWLSNRGKDTKLLFRIPPKKSQEEGNSPTSSKTPLPDEYADFCKAVIVYFQRTRNLSHMGVRVYVYDLRRIFNFLLQRGEVSPLSFTTWHFEQTVRLMKDQNYSGLYDASTRLQAIAELIDRKRITISPINFQHGVSAKNQYLRYVSMTDPERDEKIRKDEDKLPSREALEAYALCTNNPINNDEEILLRTIDLLIAMGQRGNEIACIPFDCWVEHPLKTLSGEIMKDANGRPIVEVGIRYYPEKHFETKIHWLADQDIALAKRAVTRLTELTKDVREVARWQEANPGRLWKYFPDEALHEDDLLKTLGYANRRNLYLFLSVNKKIKPVHEVPDRYSARVDRYYRAGDVEALLVPSISDHIVLKQKNNEKWQIVLRTSETLSIRFDGAFRFVRAQNVFRVMPRGTSLIEINGALGANPQYQSIFDRRKLTEADGQRIALTSHQPRHWRNTLYELAGMSNVQQALAMGRKKLDQNSVYQHTTLQERIENHHEFLSFNSAQEKLSFVHEGIRARRILGGITDGYHFLKKTKDLITAERFLSMHAQAMHVTPYGACSHDFSQAPCPKHLQCWNNCSHLHRTNTKGELHSISFQIQSSEIALNKMRAGASDEYGADVWVQDLEKKIKNMKKALAMTVCEVPIPIFSPAESIDHASPISGRSSVSDN</sequence>
<dbReference type="RefSeq" id="WP_342829504.1">
    <property type="nucleotide sequence ID" value="NZ_JBANDC010000007.1"/>
</dbReference>
<gene>
    <name evidence="2" type="ORF">V8G57_11495</name>
</gene>
<keyword evidence="3" id="KW-1185">Reference proteome</keyword>
<feature type="compositionally biased region" description="Polar residues" evidence="1">
    <location>
        <begin position="68"/>
        <end position="77"/>
    </location>
</feature>
<dbReference type="EMBL" id="JBANDC010000007">
    <property type="protein sequence ID" value="MEM4988011.1"/>
    <property type="molecule type" value="Genomic_DNA"/>
</dbReference>
<reference evidence="2 3" key="1">
    <citation type="submission" date="2024-02" db="EMBL/GenBank/DDBJ databases">
        <title>Draft genome sequence of Collimonas sp. strain H4R21, an effective mineral-weathering bacterial strain isolated from the beech rhizosphere.</title>
        <authorList>
            <person name="Morin E."/>
            <person name="Uroz S."/>
            <person name="Leveau J.H.J."/>
            <person name="Kumar R."/>
            <person name="Rey M.W."/>
            <person name="Pham J."/>
        </authorList>
    </citation>
    <scope>NUCLEOTIDE SEQUENCE [LARGE SCALE GENOMIC DNA]</scope>
    <source>
        <strain evidence="2 3">H4R21</strain>
    </source>
</reference>
<evidence type="ECO:0008006" key="4">
    <source>
        <dbReference type="Google" id="ProtNLM"/>
    </source>
</evidence>
<name>A0ABU9PVJ4_9BURK</name>